<reference evidence="2 3" key="1">
    <citation type="submission" date="2021-05" db="EMBL/GenBank/DDBJ databases">
        <title>A Polyphasic approach of four new species of the genus Ohtaekwangia: Ohtaekwangia histidinii sp. nov., Ohtaekwangia cretensis sp. nov., Ohtaekwangia indiensis sp. nov., Ohtaekwangia reichenbachii sp. nov. from diverse environment.</title>
        <authorList>
            <person name="Octaviana S."/>
        </authorList>
    </citation>
    <scope>NUCLEOTIDE SEQUENCE [LARGE SCALE GENOMIC DNA]</scope>
    <source>
        <strain evidence="2 3">PWU37</strain>
    </source>
</reference>
<evidence type="ECO:0000313" key="2">
    <source>
        <dbReference type="EMBL" id="MBT1687447.1"/>
    </source>
</evidence>
<evidence type="ECO:0000313" key="3">
    <source>
        <dbReference type="Proteomes" id="UP001319180"/>
    </source>
</evidence>
<dbReference type="RefSeq" id="WP_254090676.1">
    <property type="nucleotide sequence ID" value="NZ_JAHESC010000016.1"/>
</dbReference>
<dbReference type="InterPro" id="IPR008969">
    <property type="entry name" value="CarboxyPept-like_regulatory"/>
</dbReference>
<accession>A0AAP2DDK9</accession>
<dbReference type="NCBIfam" id="NF047436">
    <property type="entry name" value="LA_2272_repeat"/>
    <property type="match status" value="1"/>
</dbReference>
<sequence length="660" mass="71774">MAATLRKAGITLWAWLLITAAWADDAKTPLLERIVTLQCQNETIADVLKRLGQEAGCTFSYSPSTIDVSRRVTQQFTKKTVRQVLDQIFIGGVQYRERRKYIIITAVQAKLTDTRQVSGYIIDEATGEALPDVSVYDPITLQSAVTNAYGYFQLEIPKPSVEGVRLAVNKANYTDTLVAVPDHRGLLNIPLKINKERLNVMADSVGNKLKRFWMSTLTATRQAINMENIDTTMYRRFQFSFVPFVGTNHALSGNIINEYSLNALGGYSLGMQKLEVGGLFNAVQGDVEGVQIAGLINAVGGRTDGLQIAGWANASLASTHGVQIAGLVNFTWDTAQAVSIAGFVNFSRRDALGPRLAGLANITLGKQQSPHIAGLFNFSFRNARSLQVAGLYNFVTDSMTGVQVSGLVNFTLRRAEGVQIGGLANFAGGHMKGTQIGGVINVVADSMRGVQIGSILNVAGGNMKGVQVGIVNCARRMKGVQVGLLNITGEVGGVPIGLLSIAGKGGYHTLEISGDEVFYTNLAFRTGVRAFYNIITAGVRPNTLEKDETFWTFGYGIGTAPRLSDRVYLNIDLTSSRVVAGNNFDGVNMLNKLYLGVEYRLSRGLGLVAGATLNGNITDTDYEYPELFADYKPSIFSRRTFSDNRLLEMWWGAKIGIRFF</sequence>
<comment type="caution">
    <text evidence="2">The sequence shown here is derived from an EMBL/GenBank/DDBJ whole genome shotgun (WGS) entry which is preliminary data.</text>
</comment>
<feature type="chain" id="PRO_5043034071" evidence="1">
    <location>
        <begin position="24"/>
        <end position="660"/>
    </location>
</feature>
<name>A0AAP2DDK9_9BACT</name>
<gene>
    <name evidence="2" type="ORF">KK078_12830</name>
</gene>
<dbReference type="AlphaFoldDB" id="A0AAP2DDK9"/>
<dbReference type="Proteomes" id="UP001319180">
    <property type="component" value="Unassembled WGS sequence"/>
</dbReference>
<keyword evidence="1" id="KW-0732">Signal</keyword>
<dbReference type="SUPFAM" id="SSF49464">
    <property type="entry name" value="Carboxypeptidase regulatory domain-like"/>
    <property type="match status" value="1"/>
</dbReference>
<keyword evidence="3" id="KW-1185">Reference proteome</keyword>
<protein>
    <submittedName>
        <fullName evidence="2">STN domain-containing protein</fullName>
    </submittedName>
</protein>
<proteinExistence type="predicted"/>
<feature type="signal peptide" evidence="1">
    <location>
        <begin position="1"/>
        <end position="23"/>
    </location>
</feature>
<organism evidence="2 3">
    <name type="scientific">Dawidia soli</name>
    <dbReference type="NCBI Taxonomy" id="2782352"/>
    <lineage>
        <taxon>Bacteria</taxon>
        <taxon>Pseudomonadati</taxon>
        <taxon>Bacteroidota</taxon>
        <taxon>Cytophagia</taxon>
        <taxon>Cytophagales</taxon>
        <taxon>Chryseotaleaceae</taxon>
        <taxon>Dawidia</taxon>
    </lineage>
</organism>
<dbReference type="EMBL" id="JAHESC010000016">
    <property type="protein sequence ID" value="MBT1687447.1"/>
    <property type="molecule type" value="Genomic_DNA"/>
</dbReference>
<dbReference type="InterPro" id="IPR058093">
    <property type="entry name" value="LA_2272-like"/>
</dbReference>
<evidence type="ECO:0000256" key="1">
    <source>
        <dbReference type="SAM" id="SignalP"/>
    </source>
</evidence>